<dbReference type="WBParaSite" id="RSKR_0000971000.1">
    <property type="protein sequence ID" value="RSKR_0000971000.1"/>
    <property type="gene ID" value="RSKR_0000971000"/>
</dbReference>
<organism evidence="1 2">
    <name type="scientific">Rhabditophanes sp. KR3021</name>
    <dbReference type="NCBI Taxonomy" id="114890"/>
    <lineage>
        <taxon>Eukaryota</taxon>
        <taxon>Metazoa</taxon>
        <taxon>Ecdysozoa</taxon>
        <taxon>Nematoda</taxon>
        <taxon>Chromadorea</taxon>
        <taxon>Rhabditida</taxon>
        <taxon>Tylenchina</taxon>
        <taxon>Panagrolaimomorpha</taxon>
        <taxon>Strongyloidoidea</taxon>
        <taxon>Alloionematidae</taxon>
        <taxon>Rhabditophanes</taxon>
    </lineage>
</organism>
<evidence type="ECO:0000313" key="2">
    <source>
        <dbReference type="WBParaSite" id="RSKR_0000971000.1"/>
    </source>
</evidence>
<proteinExistence type="predicted"/>
<evidence type="ECO:0000313" key="1">
    <source>
        <dbReference type="Proteomes" id="UP000095286"/>
    </source>
</evidence>
<reference evidence="2" key="1">
    <citation type="submission" date="2016-11" db="UniProtKB">
        <authorList>
            <consortium name="WormBaseParasite"/>
        </authorList>
    </citation>
    <scope>IDENTIFICATION</scope>
    <source>
        <strain evidence="2">KR3021</strain>
    </source>
</reference>
<name>A0AC35UBW0_9BILA</name>
<dbReference type="Proteomes" id="UP000095286">
    <property type="component" value="Unplaced"/>
</dbReference>
<accession>A0AC35UBW0</accession>
<sequence>MSLACIFIRKQKYLSHVSRQFDPQSHTYYMAQQQPLNCMLRGPPSPPRIQETSKALKGFLVMITRSGKLLYISENASEYLGHSVEEIMCQGDSLYDLIDSRDHGAVQSELLSGPPSLNASPYPEDKVFLCRINLSRTAKRHLQYHKFVLIQGRYMHPQEYYDNALALAQPYDVIQPIFAAYCHPLINPENADILANGSTHIFRAIHHMDLSFSDLDYIGMTHLELNYNQIPLTSFYNLIHQEDLMAVANSHRTLSVDKEGSTICLFRLQKKTGDFIWVHGVFIVKSSCPPGPDQEPDLRIKHMIHATYQVLNELEANTLRVNTWIYSIKHHIPKELCYIKDSDHQLPSPSDIDIPPSPKFISPPIESQPHHQQPPLLYNIQPPRAIKVEIPVHPKYGVDMYHGLINHNIPPNLLTPEHSSPDSSCSYTSLNINNGRGHGFDRIQGGMYSERMAEDSLPELGDDLDEFFKQVESFPSPESHSSKVSRDNCESRLSNQSEPTPNICSPLRAPKREAAQCYLDDEWWKNNKIPPKMDRKCNTFYKQRHSIQIGTVDAIHYPLHHTLNNQFSIANCKLATTTQHHTQDPYWQQRNQRRLSGWNDM</sequence>
<protein>
    <submittedName>
        <fullName evidence="2">PAS domain-containing protein</fullName>
    </submittedName>
</protein>